<accession>A0AC61QI19</accession>
<organism evidence="1 2">
    <name type="scientific">Candidatus Syntrophosphaera thermopropionivorans</name>
    <dbReference type="NCBI Taxonomy" id="2593015"/>
    <lineage>
        <taxon>Bacteria</taxon>
        <taxon>Pseudomonadati</taxon>
        <taxon>Candidatus Cloacimonadota</taxon>
        <taxon>Candidatus Cloacimonadia</taxon>
        <taxon>Candidatus Cloacimonadales</taxon>
        <taxon>Candidatus Cloacimonadaceae</taxon>
        <taxon>Candidatus Syntrophosphaera</taxon>
    </lineage>
</organism>
<keyword evidence="2" id="KW-1185">Reference proteome</keyword>
<dbReference type="EMBL" id="SMOG01000023">
    <property type="protein sequence ID" value="TDF72608.1"/>
    <property type="molecule type" value="Genomic_DNA"/>
</dbReference>
<protein>
    <submittedName>
        <fullName evidence="1">Uncharacterized protein</fullName>
    </submittedName>
</protein>
<proteinExistence type="predicted"/>
<name>A0AC61QI19_9BACT</name>
<sequence length="463" mass="52918">MIKKLALSVILSIIIIAGLSAWSITDDYFGNRYGMLDARSYAMGSTGIFNELRPSAITLNPANLTLINRPAGLEGSFFLNRNEDNRAVPLYNSFDNYIDDSVYASNLNFYDDYATTGFVSFKPWKLRIGIGAYYQPLLSFDGDYKEEIRNNRNTDNDNYPEKIAVNTIENAGVLNQASGVLSLGFALGENSELNLGFDFGKLWGNTKYQKDILWTQWAIDTVGEGVLPDSIYKENVDWDGYRYKIGVSARINKRLGIGATYTFKTTLDRTIDWVKTYGGVEVSSTTNAKEDYILPSEFRLGINYQPRNIMRTWFNLEGEYVRFSEIGDQYDDVINFYAGVEHNIKYSLPFRFGFQATNSYLRTVEADNSIIVKRIITPMITGGSSIPLTDKLHLDLGFGYSWREYEALDLFRDSYYDDRHYTGENSYQLWPNQHIVLTDRGWENPDKVRESNISLSTSLSYTW</sequence>
<gene>
    <name evidence="1" type="ORF">E0946_06245</name>
</gene>
<reference evidence="1" key="1">
    <citation type="submission" date="2019-03" db="EMBL/GenBank/DDBJ databases">
        <title>Candidatus Syntrophosphaera thermopropionivorans: a novel player in syntrophic propionate oxidation during anaerobic digestion.</title>
        <authorList>
            <person name="Dyksma S."/>
        </authorList>
    </citation>
    <scope>NUCLEOTIDE SEQUENCE</scope>
    <source>
        <strain evidence="1">W5</strain>
    </source>
</reference>
<evidence type="ECO:0000313" key="1">
    <source>
        <dbReference type="EMBL" id="TDF72608.1"/>
    </source>
</evidence>
<evidence type="ECO:0000313" key="2">
    <source>
        <dbReference type="Proteomes" id="UP000294588"/>
    </source>
</evidence>
<comment type="caution">
    <text evidence="1">The sequence shown here is derived from an EMBL/GenBank/DDBJ whole genome shotgun (WGS) entry which is preliminary data.</text>
</comment>
<dbReference type="Proteomes" id="UP000294588">
    <property type="component" value="Unassembled WGS sequence"/>
</dbReference>